<feature type="region of interest" description="Disordered" evidence="1">
    <location>
        <begin position="2183"/>
        <end position="2290"/>
    </location>
</feature>
<dbReference type="PANTHER" id="PTHR12295">
    <property type="entry name" value="FURRY-RELATED"/>
    <property type="match status" value="1"/>
</dbReference>
<reference evidence="3" key="1">
    <citation type="submission" date="2019-03" db="EMBL/GenBank/DDBJ databases">
        <title>Long read genome sequence of the mycoparasitic Pythium oligandrum ATCC 38472 isolated from sugarbeet rhizosphere.</title>
        <authorList>
            <person name="Gaulin E."/>
        </authorList>
    </citation>
    <scope>NUCLEOTIDE SEQUENCE</scope>
    <source>
        <strain evidence="3">ATCC 38472_TT</strain>
    </source>
</reference>
<feature type="compositionally biased region" description="Polar residues" evidence="1">
    <location>
        <begin position="2245"/>
        <end position="2257"/>
    </location>
</feature>
<evidence type="ECO:0000313" key="3">
    <source>
        <dbReference type="EMBL" id="TMW57130.1"/>
    </source>
</evidence>
<dbReference type="EMBL" id="SPLM01000144">
    <property type="protein sequence ID" value="TMW57130.1"/>
    <property type="molecule type" value="Genomic_DNA"/>
</dbReference>
<gene>
    <name evidence="3" type="ORF">Poli38472_003055</name>
</gene>
<dbReference type="PANTHER" id="PTHR12295:SF30">
    <property type="entry name" value="PROTEIN FURRY"/>
    <property type="match status" value="1"/>
</dbReference>
<feature type="compositionally biased region" description="Low complexity" evidence="1">
    <location>
        <begin position="2191"/>
        <end position="2232"/>
    </location>
</feature>
<evidence type="ECO:0000256" key="1">
    <source>
        <dbReference type="SAM" id="MobiDB-lite"/>
    </source>
</evidence>
<sequence>MASRDGVLQELQREINEVMATHASDLASALSASSNEASDVLKLEQEDDFCVTEDPPSPLLAALRRLCWISKTVATRSLCETVQFLLAWLAGVQGRSNASSESTPKCAVWLVGYLLVSILNEIIDLQRVGVKEGVNVPVINTYSSERMVELVLDRCMVVFQDAFEVELARVNEVTSSGFFAFKPASSTTTSTPESRLQERVVSHWRRVLALLASCSLNPIRLRLQKQLLHSLLTAKSSNTKDHLLLKNLSEMQLGLSTCFLWQVSTVQKFKDAAAFLRMLQPLMLKPFKTATRVSAVTTIAAILTQELRSLDRNGLSMVYNMVQVSEWNSTVSDLHAMALKLSSKREFLTGGWELRVALLSLAPTEIFARYWKEDMLTLLRIQYQQNKDGGSGPQAAAILECLARSFTHMINRHFLLERRIPSDLDCMEIINTTQAWSFFAYPKHKSLSRLREQVLPPLIEISVGIAAYNVQYGIQSHLRRLLAESENSFDEKRLVGLEALKSIFKAANDGSANTKGSSDVHGCLSVDSKALAASRPALGELLGHVLIACNTHFGQDLLIEATATVGVLGTGPSQPTSRLLKDDYKRTLAIQIYAAALQNLEFLYSALLLNDEQKMLILARACIHTDSLIRECAAQVLLHVISHEQLQASTILRVLTDYLLRVSNHLVGPSDFDAFIVLIGLIRSLLEQTLHAIRAYNIKSWESRKARDESLLQVEAVCIYLLVYGEVRLSLAVIETLEVVTAARQDYHYQDEAYPSRLSVLDIFRDAQQDLHQRFLAFEAESLIKKLAKNDLGILRHLITDSSPRAGFQWSACIAILFQRLVVWAPDVTTYIWSDVNDKVIKCEPAIPSATGDSEPSNSLELARWRNLTIFATTAACPNLILQSLNDADSTNDDTSSVQSVISSSAVQALFRRLTRFFKSPSNEQKKSVVLALGSTHISSIPILTETLMKYEAEAFRLSDQPGRHASIGAIQLPVNGIPPPGSAGLTPAPVAYSRKQTKEQRARSQQATAQLHLQWTIVRIYRLLVENTQQPMILDDTAREALHRLELLTTALIEKLSQTLQQLTQASADGDHQLTSSSHIVYMMQNDFCFILRSLSALRDQVRMCSQRLTFDSKSLSGKRRASIAKDSSRLLVISFKPAQREAWVRLLLDWCRGFNSLANPRLRANLAGAFFDPSSPARDHWLQRCDVVSEVGIGNIVLPCSWVDEAKSTGPLGIEEAAMASFQRFFLCQTSFATIATLLHGPGFFTGPLTIDTPVFRWLDECLAVETSEEKNPHFQLLQDLCHVSLNELLHSETHACIEVCIEKSFSTHSTGERHVIAKHYFQCLCDIAGELRDEMTKHVNLQVRVWHAVLLQLGIDDDYQQREYAVTLLNKLLVMDASHDLEPIFRLNVRTSSQTRASGMLSGQLVNRMQVVASMFLTSQLPQLCFPMSLSILKFLAYCELSQQRKMLQVVLPWLAGVDLTQPNANTQAFDAETLLSLLFRLTTTLSVTCGDQLEQVWLTLAFSSERGADAEGADTASTTQERHPNNLSRVIQHLFMQRTTSTRLSTSKTIIWWLCRWQQAAHEVLRELLLEIDQRRHQCTHMDKNTGSELESGPVSSVYTTVQPIDDVFVFVVLMGDSSCHLSNIPSYLYETPHLRDAMMLQVVHFAFLTMFGLVFDPKRFRFDVKAAKSSAPDEHQALYVDVSQDCLVLLRNVLGQLQSAVVLLEPIVDDLDDFIYHWNATTLENLEGDEKGIKRRKKAQDKFEAALTAFAMCLPPTERALWGEVCVKEITLAILPGASLLSRTSSRCDNAQVLHCVRFGLLAFRLLTPPFHGDVFLSLLELLHHALDEQRRDPVNANNLICDCLMALRCMVGNMPISKLVLYPQIVWVSVALLNHVTDSSIHLAAVQLVVEIVQQPQFATFSLLQDVIQSKKPIQWSDTHSSVLKSLVWNLDRGNNASRSLTLGVVAQLLLVPSPTFHADDFEHLVISTMTLAPLVAAELMTAHEDEAGITSDSDLEEERRWRPNVPAVALDLYHAWQAQEADDLADIFEALLSTPSNDANAQAFVTRFAQAFIPQLKVQSGIDAGLTLCFEILVKIVAAEEAVSRTERHAKRTQLYEHSSPQSHSQDGHVVTTTLWLVQELLHEVEATMIAWRPTSSLLASLARLVREPHQTLRWQAAVRIMSSLTAISTASAVLSTPKKPQLSVSTTSSSNNNSEYVSSGGESPAGSAPRQSSTPQSKTSTPSSARKFMNLLVKRPSGTSSNGYSNNQATPSSPETPESRSKKLAASVDPLDDPSLVNRREL</sequence>
<dbReference type="InterPro" id="IPR025614">
    <property type="entry name" value="Cell_morpho_N"/>
</dbReference>
<dbReference type="Proteomes" id="UP000794436">
    <property type="component" value="Unassembled WGS sequence"/>
</dbReference>
<dbReference type="GO" id="GO:0005938">
    <property type="term" value="C:cell cortex"/>
    <property type="evidence" value="ECO:0007669"/>
    <property type="project" value="TreeGrafter"/>
</dbReference>
<dbReference type="OrthoDB" id="6287725at2759"/>
<protein>
    <recommendedName>
        <fullName evidence="2">Cell morphogenesis protein N-terminal domain-containing protein</fullName>
    </recommendedName>
</protein>
<name>A0A8K1C639_PYTOL</name>
<feature type="domain" description="Cell morphogenesis protein N-terminal" evidence="2">
    <location>
        <begin position="263"/>
        <end position="664"/>
    </location>
</feature>
<dbReference type="GO" id="GO:0030427">
    <property type="term" value="C:site of polarized growth"/>
    <property type="evidence" value="ECO:0007669"/>
    <property type="project" value="TreeGrafter"/>
</dbReference>
<evidence type="ECO:0000313" key="4">
    <source>
        <dbReference type="Proteomes" id="UP000794436"/>
    </source>
</evidence>
<accession>A0A8K1C639</accession>
<comment type="caution">
    <text evidence="3">The sequence shown here is derived from an EMBL/GenBank/DDBJ whole genome shotgun (WGS) entry which is preliminary data.</text>
</comment>
<keyword evidence="4" id="KW-1185">Reference proteome</keyword>
<organism evidence="3 4">
    <name type="scientific">Pythium oligandrum</name>
    <name type="common">Mycoparasitic fungus</name>
    <dbReference type="NCBI Taxonomy" id="41045"/>
    <lineage>
        <taxon>Eukaryota</taxon>
        <taxon>Sar</taxon>
        <taxon>Stramenopiles</taxon>
        <taxon>Oomycota</taxon>
        <taxon>Peronosporomycetes</taxon>
        <taxon>Pythiales</taxon>
        <taxon>Pythiaceae</taxon>
        <taxon>Pythium</taxon>
    </lineage>
</organism>
<dbReference type="InterPro" id="IPR039867">
    <property type="entry name" value="Furry/Tao3/Mor2"/>
</dbReference>
<dbReference type="Pfam" id="PF14222">
    <property type="entry name" value="MOR2-PAG1_N"/>
    <property type="match status" value="1"/>
</dbReference>
<evidence type="ECO:0000259" key="2">
    <source>
        <dbReference type="Pfam" id="PF14222"/>
    </source>
</evidence>
<dbReference type="GO" id="GO:0000902">
    <property type="term" value="P:cell morphogenesis"/>
    <property type="evidence" value="ECO:0007669"/>
    <property type="project" value="InterPro"/>
</dbReference>
<proteinExistence type="predicted"/>